<proteinExistence type="predicted"/>
<sequence length="88" mass="10201">MNKVHGFGRIYWIIRDFVDLRTPLMCTGFMKETDYPWRHGKGVQIRTSKYTLQIGLCKRLKVVTETDGILQAIGGRDLDTPAREIGMW</sequence>
<accession>A0A6J5QMQ3</accession>
<gene>
    <name evidence="1" type="ORF">UFOVP1130_109</name>
</gene>
<protein>
    <submittedName>
        <fullName evidence="1">Uncharacterized protein</fullName>
    </submittedName>
</protein>
<dbReference type="EMBL" id="LR797078">
    <property type="protein sequence ID" value="CAB4185723.1"/>
    <property type="molecule type" value="Genomic_DNA"/>
</dbReference>
<name>A0A6J5QMQ3_9CAUD</name>
<organism evidence="1">
    <name type="scientific">uncultured Caudovirales phage</name>
    <dbReference type="NCBI Taxonomy" id="2100421"/>
    <lineage>
        <taxon>Viruses</taxon>
        <taxon>Duplodnaviria</taxon>
        <taxon>Heunggongvirae</taxon>
        <taxon>Uroviricota</taxon>
        <taxon>Caudoviricetes</taxon>
        <taxon>Peduoviridae</taxon>
        <taxon>Maltschvirus</taxon>
        <taxon>Maltschvirus maltsch</taxon>
    </lineage>
</organism>
<reference evidence="1" key="1">
    <citation type="submission" date="2020-05" db="EMBL/GenBank/DDBJ databases">
        <authorList>
            <person name="Chiriac C."/>
            <person name="Salcher M."/>
            <person name="Ghai R."/>
            <person name="Kavagutti S V."/>
        </authorList>
    </citation>
    <scope>NUCLEOTIDE SEQUENCE</scope>
</reference>
<evidence type="ECO:0000313" key="1">
    <source>
        <dbReference type="EMBL" id="CAB4185723.1"/>
    </source>
</evidence>